<dbReference type="RefSeq" id="XP_007413981.1">
    <property type="nucleotide sequence ID" value="XM_007413919.1"/>
</dbReference>
<feature type="signal peptide" evidence="9">
    <location>
        <begin position="1"/>
        <end position="26"/>
    </location>
</feature>
<dbReference type="KEGG" id="mlr:MELLADRAFT_123507"/>
<dbReference type="Pfam" id="PF00082">
    <property type="entry name" value="Peptidase_S8"/>
    <property type="match status" value="1"/>
</dbReference>
<proteinExistence type="inferred from homology"/>
<dbReference type="CDD" id="cd07489">
    <property type="entry name" value="Peptidases_S8_5"/>
    <property type="match status" value="1"/>
</dbReference>
<dbReference type="EMBL" id="GL883128">
    <property type="protein sequence ID" value="EGG02868.1"/>
    <property type="molecule type" value="Genomic_DNA"/>
</dbReference>
<dbReference type="GO" id="GO:0004252">
    <property type="term" value="F:serine-type endopeptidase activity"/>
    <property type="evidence" value="ECO:0007669"/>
    <property type="project" value="UniProtKB-UniRule"/>
</dbReference>
<dbReference type="InterPro" id="IPR010435">
    <property type="entry name" value="C5a/SBT2-like_Fn3"/>
</dbReference>
<dbReference type="SUPFAM" id="SSF52743">
    <property type="entry name" value="Subtilisin-like"/>
    <property type="match status" value="1"/>
</dbReference>
<dbReference type="GO" id="GO:0016020">
    <property type="term" value="C:membrane"/>
    <property type="evidence" value="ECO:0007669"/>
    <property type="project" value="InterPro"/>
</dbReference>
<dbReference type="PANTHER" id="PTHR43399:SF4">
    <property type="entry name" value="CELL WALL-ASSOCIATED PROTEASE"/>
    <property type="match status" value="1"/>
</dbReference>
<evidence type="ECO:0000313" key="14">
    <source>
        <dbReference type="Proteomes" id="UP000001072"/>
    </source>
</evidence>
<dbReference type="PROSITE" id="PS51892">
    <property type="entry name" value="SUBTILASE"/>
    <property type="match status" value="1"/>
</dbReference>
<feature type="domain" description="PA" evidence="11">
    <location>
        <begin position="361"/>
        <end position="445"/>
    </location>
</feature>
<accession>F4RXM4</accession>
<dbReference type="InterPro" id="IPR046450">
    <property type="entry name" value="PA_dom_sf"/>
</dbReference>
<evidence type="ECO:0000313" key="13">
    <source>
        <dbReference type="EMBL" id="EGG02868.1"/>
    </source>
</evidence>
<keyword evidence="6 8" id="KW-0720">Serine protease</keyword>
<dbReference type="Proteomes" id="UP000001072">
    <property type="component" value="Unassembled WGS sequence"/>
</dbReference>
<dbReference type="Gene3D" id="3.40.50.200">
    <property type="entry name" value="Peptidase S8/S53 domain"/>
    <property type="match status" value="2"/>
</dbReference>
<dbReference type="Pfam" id="PF06280">
    <property type="entry name" value="fn3_5"/>
    <property type="match status" value="1"/>
</dbReference>
<protein>
    <submittedName>
        <fullName evidence="13">Subtilisin protease</fullName>
    </submittedName>
</protein>
<dbReference type="AlphaFoldDB" id="F4RXM4"/>
<dbReference type="HOGENOM" id="CLU_003559_1_2_1"/>
<dbReference type="SUPFAM" id="SSF52025">
    <property type="entry name" value="PA domain"/>
    <property type="match status" value="1"/>
</dbReference>
<dbReference type="InterPro" id="IPR000209">
    <property type="entry name" value="Peptidase_S8/S53_dom"/>
</dbReference>
<dbReference type="PROSITE" id="PS00136">
    <property type="entry name" value="SUBTILASE_ASP"/>
    <property type="match status" value="1"/>
</dbReference>
<evidence type="ECO:0000256" key="1">
    <source>
        <dbReference type="ARBA" id="ARBA00011073"/>
    </source>
</evidence>
<evidence type="ECO:0000256" key="4">
    <source>
        <dbReference type="ARBA" id="ARBA00022729"/>
    </source>
</evidence>
<keyword evidence="5 8" id="KW-0378">Hydrolase</keyword>
<keyword evidence="14" id="KW-1185">Reference proteome</keyword>
<dbReference type="InterPro" id="IPR034187">
    <property type="entry name" value="Peptidases_S8_5"/>
</dbReference>
<dbReference type="VEuPathDB" id="FungiDB:MELLADRAFT_123507"/>
<organism evidence="14">
    <name type="scientific">Melampsora larici-populina (strain 98AG31 / pathotype 3-4-7)</name>
    <name type="common">Poplar leaf rust fungus</name>
    <dbReference type="NCBI Taxonomy" id="747676"/>
    <lineage>
        <taxon>Eukaryota</taxon>
        <taxon>Fungi</taxon>
        <taxon>Dikarya</taxon>
        <taxon>Basidiomycota</taxon>
        <taxon>Pucciniomycotina</taxon>
        <taxon>Pucciniomycetes</taxon>
        <taxon>Pucciniales</taxon>
        <taxon>Melampsoraceae</taxon>
        <taxon>Melampsora</taxon>
    </lineage>
</organism>
<dbReference type="GO" id="GO:0006508">
    <property type="term" value="P:proteolysis"/>
    <property type="evidence" value="ECO:0007669"/>
    <property type="project" value="UniProtKB-KW"/>
</dbReference>
<reference evidence="14" key="1">
    <citation type="journal article" date="2011" name="Proc. Natl. Acad. Sci. U.S.A.">
        <title>Obligate biotrophy features unraveled by the genomic analysis of rust fungi.</title>
        <authorList>
            <person name="Duplessis S."/>
            <person name="Cuomo C.A."/>
            <person name="Lin Y.-C."/>
            <person name="Aerts A."/>
            <person name="Tisserant E."/>
            <person name="Veneault-Fourrey C."/>
            <person name="Joly D.L."/>
            <person name="Hacquard S."/>
            <person name="Amselem J."/>
            <person name="Cantarel B.L."/>
            <person name="Chiu R."/>
            <person name="Coutinho P.M."/>
            <person name="Feau N."/>
            <person name="Field M."/>
            <person name="Frey P."/>
            <person name="Gelhaye E."/>
            <person name="Goldberg J."/>
            <person name="Grabherr M.G."/>
            <person name="Kodira C.D."/>
            <person name="Kohler A."/>
            <person name="Kuees U."/>
            <person name="Lindquist E.A."/>
            <person name="Lucas S.M."/>
            <person name="Mago R."/>
            <person name="Mauceli E."/>
            <person name="Morin E."/>
            <person name="Murat C."/>
            <person name="Pangilinan J.L."/>
            <person name="Park R."/>
            <person name="Pearson M."/>
            <person name="Quesneville H."/>
            <person name="Rouhier N."/>
            <person name="Sakthikumar S."/>
            <person name="Salamov A.A."/>
            <person name="Schmutz J."/>
            <person name="Selles B."/>
            <person name="Shapiro H."/>
            <person name="Tanguay P."/>
            <person name="Tuskan G.A."/>
            <person name="Henrissat B."/>
            <person name="Van de Peer Y."/>
            <person name="Rouze P."/>
            <person name="Ellis J.G."/>
            <person name="Dodds P.N."/>
            <person name="Schein J.E."/>
            <person name="Zhong S."/>
            <person name="Hamelin R.C."/>
            <person name="Grigoriev I.V."/>
            <person name="Szabo L.J."/>
            <person name="Martin F."/>
        </authorList>
    </citation>
    <scope>NUCLEOTIDE SEQUENCE [LARGE SCALE GENOMIC DNA]</scope>
    <source>
        <strain evidence="14">98AG31 / pathotype 3-4-7</strain>
    </source>
</reference>
<feature type="domain" description="C5a peptidase/Subtilisin-like protease SBT2-like Fn3-like" evidence="12">
    <location>
        <begin position="596"/>
        <end position="709"/>
    </location>
</feature>
<dbReference type="InterPro" id="IPR023827">
    <property type="entry name" value="Peptidase_S8_Asp-AS"/>
</dbReference>
<dbReference type="InParanoid" id="F4RXM4"/>
<evidence type="ECO:0000256" key="6">
    <source>
        <dbReference type="ARBA" id="ARBA00022825"/>
    </source>
</evidence>
<evidence type="ECO:0000259" key="12">
    <source>
        <dbReference type="Pfam" id="PF06280"/>
    </source>
</evidence>
<feature type="active site" description="Charge relay system" evidence="7 8">
    <location>
        <position position="209"/>
    </location>
</feature>
<dbReference type="PANTHER" id="PTHR43399">
    <property type="entry name" value="SUBTILISIN-RELATED"/>
    <property type="match status" value="1"/>
</dbReference>
<evidence type="ECO:0000256" key="8">
    <source>
        <dbReference type="PROSITE-ProRule" id="PRU01240"/>
    </source>
</evidence>
<sequence>MAPHKSPMCRIYALFVFLYHAHRLLASFRHPNDHKDLLIVEMHSEDDSAFSKVSDYLTSEGIDHEVVNDMSSIAPNIIRAATIRLEDPQHLEKVKLSPSVKRVTSVQRIHISKPLKRQVLSQSLERFPPDNFGPHVQTRVADLHRSGIYGRGVKIAVLDDGIDCGHPAFGGGFGPGFKVSFGYDFVGDAFNFGSSALPSTNPCTECAMHGTHTSGIISASNQGYGFDGVAPNASLGMYRVLGCDPEGGTRNDIVVAAFLRAFKDGADIISASIGGPGGWSKGDVLSDTINNLAQKGVVLVLAGGNEGTEGLFFAERPAAATGSISVGSVQASTTIVTNLLTSTGEKLLYHTAGRFNGSDFLVYATSTNLDNESDACSPLGADTPNLSKYVVLIKRGTCPFRLKVAHVLAKGARRVLFYMDRTNMVTLETYMQGVSVASITNEDASHLVAQSRHKNFTVSFPQLPHFFVSASDAGHISSFSQYGPSYDFKNLQPDLLGVGGNVVSTVPRRSGSYASMSGSSMATPQVAGIIALIFSARGERWNSSKTSNLLATTSQLIMVGSNKDEIVSAIHQGAGLVDAYCAALSQTFLSRSSIPLEDSKNFQSKQSITITNAGSKTYTFKIKHRPAQTLPTFTPGSYHVATSVTPMTDHTPASVKMNLNSFKLFPGTSRTVHLTFEPPRGLNKALLPVYSGYISFISEAECESHNVPYYGVYGVMKEQIVIDRSSDTQNFTGFTLPRITDNTSKALSNGSVSFQGVNSLILRYRLAFGTPYLRTDLVSGDAKLDGIAKKSKKKLAKPKNSALVQSTFRGIRIIGMLPDSNSTYNCRTAHEDTEVLSWDGSLMSIQNLSSTITAPNGDYKILFRALKVNGDPNQDADWEAWLSPVIHINRAN</sequence>
<dbReference type="InterPro" id="IPR051048">
    <property type="entry name" value="Peptidase_S8/S53_subtilisin"/>
</dbReference>
<evidence type="ECO:0000256" key="2">
    <source>
        <dbReference type="ARBA" id="ARBA00022525"/>
    </source>
</evidence>
<feature type="active site" description="Charge relay system" evidence="7 8">
    <location>
        <position position="520"/>
    </location>
</feature>
<name>F4RXM4_MELLP</name>
<keyword evidence="2" id="KW-0964">Secreted</keyword>
<gene>
    <name evidence="13" type="ORF">MELLADRAFT_123507</name>
</gene>
<dbReference type="OrthoDB" id="206201at2759"/>
<dbReference type="eggNOG" id="KOG4266">
    <property type="taxonomic scope" value="Eukaryota"/>
</dbReference>
<evidence type="ECO:0000256" key="7">
    <source>
        <dbReference type="PIRSR" id="PIRSR615500-1"/>
    </source>
</evidence>
<evidence type="ECO:0000256" key="9">
    <source>
        <dbReference type="SAM" id="SignalP"/>
    </source>
</evidence>
<evidence type="ECO:0000259" key="11">
    <source>
        <dbReference type="Pfam" id="PF02225"/>
    </source>
</evidence>
<feature type="chain" id="PRO_5003318086" evidence="9">
    <location>
        <begin position="27"/>
        <end position="892"/>
    </location>
</feature>
<comment type="similarity">
    <text evidence="1 8">Belongs to the peptidase S8 family.</text>
</comment>
<dbReference type="InterPro" id="IPR015500">
    <property type="entry name" value="Peptidase_S8_subtilisin-rel"/>
</dbReference>
<feature type="domain" description="Peptidase S8/S53" evidence="10">
    <location>
        <begin position="150"/>
        <end position="554"/>
    </location>
</feature>
<evidence type="ECO:0000256" key="5">
    <source>
        <dbReference type="ARBA" id="ARBA00022801"/>
    </source>
</evidence>
<dbReference type="InterPro" id="IPR036852">
    <property type="entry name" value="Peptidase_S8/S53_dom_sf"/>
</dbReference>
<keyword evidence="3 8" id="KW-0645">Protease</keyword>
<dbReference type="GeneID" id="18926367"/>
<dbReference type="InterPro" id="IPR003137">
    <property type="entry name" value="PA_domain"/>
</dbReference>
<feature type="active site" description="Charge relay system" evidence="7 8">
    <location>
        <position position="159"/>
    </location>
</feature>
<keyword evidence="4 9" id="KW-0732">Signal</keyword>
<dbReference type="PRINTS" id="PR00723">
    <property type="entry name" value="SUBTILISIN"/>
</dbReference>
<evidence type="ECO:0000259" key="10">
    <source>
        <dbReference type="Pfam" id="PF00082"/>
    </source>
</evidence>
<evidence type="ECO:0000256" key="3">
    <source>
        <dbReference type="ARBA" id="ARBA00022670"/>
    </source>
</evidence>
<dbReference type="Pfam" id="PF02225">
    <property type="entry name" value="PA"/>
    <property type="match status" value="1"/>
</dbReference>